<dbReference type="SUPFAM" id="SSF55804">
    <property type="entry name" value="Phoshotransferase/anion transport protein"/>
    <property type="match status" value="1"/>
</dbReference>
<evidence type="ECO:0000313" key="2">
    <source>
        <dbReference type="EMBL" id="TMN23806.1"/>
    </source>
</evidence>
<feature type="domain" description="PTS EIIA type-2" evidence="1">
    <location>
        <begin position="1"/>
        <end position="92"/>
    </location>
</feature>
<dbReference type="InterPro" id="IPR051541">
    <property type="entry name" value="PTS_SugarTrans_NitroReg"/>
</dbReference>
<dbReference type="Proteomes" id="UP000306980">
    <property type="component" value="Unassembled WGS sequence"/>
</dbReference>
<dbReference type="Pfam" id="PF00359">
    <property type="entry name" value="PTS_EIIA_2"/>
    <property type="match status" value="1"/>
</dbReference>
<dbReference type="PROSITE" id="PS51094">
    <property type="entry name" value="PTS_EIIA_TYPE_2"/>
    <property type="match status" value="1"/>
</dbReference>
<dbReference type="PANTHER" id="PTHR47738">
    <property type="entry name" value="PTS SYSTEM FRUCTOSE-LIKE EIIA COMPONENT-RELATED"/>
    <property type="match status" value="1"/>
</dbReference>
<comment type="caution">
    <text evidence="2">The sequence shown here is derived from an EMBL/GenBank/DDBJ whole genome shotgun (WGS) entry which is preliminary data.</text>
</comment>
<dbReference type="AlphaFoldDB" id="A0A5S3QSX9"/>
<dbReference type="CDD" id="cd00211">
    <property type="entry name" value="PTS_IIA_fru"/>
    <property type="match status" value="1"/>
</dbReference>
<dbReference type="PANTHER" id="PTHR47738:SF2">
    <property type="entry name" value="PTS SYSTEM FRUCTOSE-LIKE EIIA COMPONENT"/>
    <property type="match status" value="1"/>
</dbReference>
<organism evidence="2 3">
    <name type="scientific">Lentibacillus cibarius</name>
    <dbReference type="NCBI Taxonomy" id="2583219"/>
    <lineage>
        <taxon>Bacteria</taxon>
        <taxon>Bacillati</taxon>
        <taxon>Bacillota</taxon>
        <taxon>Bacilli</taxon>
        <taxon>Bacillales</taxon>
        <taxon>Bacillaceae</taxon>
        <taxon>Lentibacillus</taxon>
    </lineage>
</organism>
<dbReference type="OrthoDB" id="95460at2"/>
<sequence length="93" mass="10530">MSMHIAIPHGKSAAFKKTAVAFGIQRDGVDWNSMDGTYAKLIFLIAVPEEQAGNDHLKILQMLSRRLRDDNFREQLLQVKSTDPAYDLLQTIE</sequence>
<evidence type="ECO:0000313" key="3">
    <source>
        <dbReference type="Proteomes" id="UP000306980"/>
    </source>
</evidence>
<accession>A0A5S3QSX9</accession>
<dbReference type="Gene3D" id="3.40.930.10">
    <property type="entry name" value="Mannitol-specific EII, Chain A"/>
    <property type="match status" value="1"/>
</dbReference>
<dbReference type="EMBL" id="VCIA01000001">
    <property type="protein sequence ID" value="TMN23806.1"/>
    <property type="molecule type" value="Genomic_DNA"/>
</dbReference>
<gene>
    <name evidence="2" type="ORF">FFL34_06185</name>
</gene>
<protein>
    <recommendedName>
        <fullName evidence="1">PTS EIIA type-2 domain-containing protein</fullName>
    </recommendedName>
</protein>
<evidence type="ECO:0000259" key="1">
    <source>
        <dbReference type="PROSITE" id="PS51094"/>
    </source>
</evidence>
<reference evidence="2 3" key="1">
    <citation type="submission" date="2019-05" db="EMBL/GenBank/DDBJ databases">
        <title>Genomic analysis of Lentibacillus sp. NKC220-2.</title>
        <authorList>
            <person name="Oh Y.J."/>
        </authorList>
    </citation>
    <scope>NUCLEOTIDE SEQUENCE [LARGE SCALE GENOMIC DNA]</scope>
    <source>
        <strain evidence="2 3">NKC220-2</strain>
    </source>
</reference>
<name>A0A5S3QSX9_9BACI</name>
<dbReference type="InterPro" id="IPR002178">
    <property type="entry name" value="PTS_EIIA_type-2_dom"/>
</dbReference>
<dbReference type="InterPro" id="IPR016152">
    <property type="entry name" value="PTrfase/Anion_transptr"/>
</dbReference>
<proteinExistence type="predicted"/>